<dbReference type="Proteomes" id="UP000292052">
    <property type="component" value="Unassembled WGS sequence"/>
</dbReference>
<reference evidence="1 2" key="1">
    <citation type="submission" date="2017-03" db="EMBL/GenBank/DDBJ databases">
        <title>Genome of the blue death feigning beetle - Asbolus verrucosus.</title>
        <authorList>
            <person name="Rider S.D."/>
        </authorList>
    </citation>
    <scope>NUCLEOTIDE SEQUENCE [LARGE SCALE GENOMIC DNA]</scope>
    <source>
        <strain evidence="1">Butters</strain>
        <tissue evidence="1">Head and leg muscle</tissue>
    </source>
</reference>
<evidence type="ECO:0000313" key="1">
    <source>
        <dbReference type="EMBL" id="RZB40576.1"/>
    </source>
</evidence>
<keyword evidence="2" id="KW-1185">Reference proteome</keyword>
<sequence length="111" mass="13406">MKKNHTVEKLLSIDEQRLPEMVFSIFVILISRLMKILIQFKRDIFRTDLVLTDGWQRFDRSIHITTSFNRRRLLEEVPLDIRQDTWYLHNGAPSCNALLEQTWFNQKFPDK</sequence>
<gene>
    <name evidence="1" type="ORF">BDFB_014838</name>
</gene>
<evidence type="ECO:0008006" key="3">
    <source>
        <dbReference type="Google" id="ProtNLM"/>
    </source>
</evidence>
<dbReference type="EMBL" id="QDEB01117672">
    <property type="protein sequence ID" value="RZB40576.1"/>
    <property type="molecule type" value="Genomic_DNA"/>
</dbReference>
<comment type="caution">
    <text evidence="1">The sequence shown here is derived from an EMBL/GenBank/DDBJ whole genome shotgun (WGS) entry which is preliminary data.</text>
</comment>
<organism evidence="1 2">
    <name type="scientific">Asbolus verrucosus</name>
    <name type="common">Desert ironclad beetle</name>
    <dbReference type="NCBI Taxonomy" id="1661398"/>
    <lineage>
        <taxon>Eukaryota</taxon>
        <taxon>Metazoa</taxon>
        <taxon>Ecdysozoa</taxon>
        <taxon>Arthropoda</taxon>
        <taxon>Hexapoda</taxon>
        <taxon>Insecta</taxon>
        <taxon>Pterygota</taxon>
        <taxon>Neoptera</taxon>
        <taxon>Endopterygota</taxon>
        <taxon>Coleoptera</taxon>
        <taxon>Polyphaga</taxon>
        <taxon>Cucujiformia</taxon>
        <taxon>Tenebrionidae</taxon>
        <taxon>Pimeliinae</taxon>
        <taxon>Asbolus</taxon>
    </lineage>
</organism>
<evidence type="ECO:0000313" key="2">
    <source>
        <dbReference type="Proteomes" id="UP000292052"/>
    </source>
</evidence>
<accession>A0A482VBF4</accession>
<dbReference type="AlphaFoldDB" id="A0A482VBF4"/>
<name>A0A482VBF4_ASBVE</name>
<protein>
    <recommendedName>
        <fullName evidence="3">DDE 3 domain containing protein</fullName>
    </recommendedName>
</protein>
<proteinExistence type="predicted"/>